<reference evidence="1 2" key="1">
    <citation type="submission" date="2009-01" db="EMBL/GenBank/DDBJ databases">
        <title>Complete sequence of chromosome of Methylobacterium nodulans ORS 2060.</title>
        <authorList>
            <consortium name="US DOE Joint Genome Institute"/>
            <person name="Lucas S."/>
            <person name="Copeland A."/>
            <person name="Lapidus A."/>
            <person name="Glavina del Rio T."/>
            <person name="Dalin E."/>
            <person name="Tice H."/>
            <person name="Bruce D."/>
            <person name="Goodwin L."/>
            <person name="Pitluck S."/>
            <person name="Sims D."/>
            <person name="Brettin T."/>
            <person name="Detter J.C."/>
            <person name="Han C."/>
            <person name="Larimer F."/>
            <person name="Land M."/>
            <person name="Hauser L."/>
            <person name="Kyrpides N."/>
            <person name="Ivanova N."/>
            <person name="Marx C.J."/>
            <person name="Richardson P."/>
        </authorList>
    </citation>
    <scope>NUCLEOTIDE SEQUENCE [LARGE SCALE GENOMIC DNA]</scope>
    <source>
        <strain evidence="2">LMG 21967 / CNCM I-2342 / ORS 2060</strain>
    </source>
</reference>
<proteinExistence type="predicted"/>
<evidence type="ECO:0000313" key="2">
    <source>
        <dbReference type="Proteomes" id="UP000008207"/>
    </source>
</evidence>
<evidence type="ECO:0000313" key="1">
    <source>
        <dbReference type="EMBL" id="ACL57281.1"/>
    </source>
</evidence>
<keyword evidence="2" id="KW-1185">Reference proteome</keyword>
<name>B8IB66_METNO</name>
<organism evidence="1 2">
    <name type="scientific">Methylobacterium nodulans (strain LMG 21967 / CNCM I-2342 / ORS 2060)</name>
    <dbReference type="NCBI Taxonomy" id="460265"/>
    <lineage>
        <taxon>Bacteria</taxon>
        <taxon>Pseudomonadati</taxon>
        <taxon>Pseudomonadota</taxon>
        <taxon>Alphaproteobacteria</taxon>
        <taxon>Hyphomicrobiales</taxon>
        <taxon>Methylobacteriaceae</taxon>
        <taxon>Methylobacterium</taxon>
    </lineage>
</organism>
<gene>
    <name evidence="1" type="ordered locus">Mnod_2305</name>
</gene>
<dbReference type="EMBL" id="CP001349">
    <property type="protein sequence ID" value="ACL57281.1"/>
    <property type="molecule type" value="Genomic_DNA"/>
</dbReference>
<dbReference type="HOGENOM" id="CLU_2602020_0_0_5"/>
<dbReference type="RefSeq" id="WP_015928961.1">
    <property type="nucleotide sequence ID" value="NC_011894.1"/>
</dbReference>
<protein>
    <submittedName>
        <fullName evidence="1">Uncharacterized protein</fullName>
    </submittedName>
</protein>
<dbReference type="KEGG" id="mno:Mnod_2305"/>
<accession>B8IB66</accession>
<dbReference type="Proteomes" id="UP000008207">
    <property type="component" value="Chromosome"/>
</dbReference>
<dbReference type="AlphaFoldDB" id="B8IB66"/>
<sequence>MLEVKIWKDGQQPPDPGNAVMVVEHDYQGFTPRYEVILTKDGTVHTGIVFKTIIEDAVDAAGEEAERQGIDTTVYLKPI</sequence>